<sequence length="246" mass="27763">FPHEIQLLKRKTMTDGAGQIRCVSRLAYHAAMKEGRLNDLENKIKHIFSASGDSFSSSMRVMIVSSLAGGTGAGIFLQTALYLRELLEESYNKSTVLIRGAFILPDVLIHTKTIPENQWDNVRSNAYACFKELDAITKNADRQTMGNITTSIEFEYRPDQKDQDGQQNYVISSKHLPYDFCFLYDYLSTKGEQINQLEHYIDQMVNTTYLQLFSPLSSVHFSVEDNFILTLIEGLGGNRYCGAGTS</sequence>
<dbReference type="Proteomes" id="UP000189670">
    <property type="component" value="Unassembled WGS sequence"/>
</dbReference>
<proteinExistence type="predicted"/>
<gene>
    <name evidence="1" type="ORF">OMM_14878</name>
</gene>
<feature type="non-terminal residue" evidence="1">
    <location>
        <position position="246"/>
    </location>
</feature>
<accession>A0A1V1NR64</accession>
<organism evidence="1 2">
    <name type="scientific">Candidatus Magnetoglobus multicellularis str. Araruama</name>
    <dbReference type="NCBI Taxonomy" id="890399"/>
    <lineage>
        <taxon>Bacteria</taxon>
        <taxon>Pseudomonadati</taxon>
        <taxon>Thermodesulfobacteriota</taxon>
        <taxon>Desulfobacteria</taxon>
        <taxon>Desulfobacterales</taxon>
        <taxon>Desulfobacteraceae</taxon>
        <taxon>Candidatus Magnetoglobus</taxon>
    </lineage>
</organism>
<name>A0A1V1NR64_9BACT</name>
<protein>
    <recommendedName>
        <fullName evidence="3">Tubulin/FtsZ GTPase domain-containing protein</fullName>
    </recommendedName>
</protein>
<dbReference type="InterPro" id="IPR036525">
    <property type="entry name" value="Tubulin/FtsZ_GTPase_sf"/>
</dbReference>
<dbReference type="AlphaFoldDB" id="A0A1V1NR64"/>
<dbReference type="Pfam" id="PF13809">
    <property type="entry name" value="Tubulin_2"/>
    <property type="match status" value="1"/>
</dbReference>
<dbReference type="InterPro" id="IPR025904">
    <property type="entry name" value="Tubulin-like"/>
</dbReference>
<evidence type="ECO:0008006" key="3">
    <source>
        <dbReference type="Google" id="ProtNLM"/>
    </source>
</evidence>
<feature type="non-terminal residue" evidence="1">
    <location>
        <position position="1"/>
    </location>
</feature>
<dbReference type="EMBL" id="ATBP01003258">
    <property type="protein sequence ID" value="ETR65058.1"/>
    <property type="molecule type" value="Genomic_DNA"/>
</dbReference>
<reference evidence="2" key="1">
    <citation type="submission" date="2012-11" db="EMBL/GenBank/DDBJ databases">
        <authorList>
            <person name="Lucero-Rivera Y.E."/>
            <person name="Tovar-Ramirez D."/>
        </authorList>
    </citation>
    <scope>NUCLEOTIDE SEQUENCE [LARGE SCALE GENOMIC DNA]</scope>
    <source>
        <strain evidence="2">Araruama</strain>
    </source>
</reference>
<evidence type="ECO:0000313" key="2">
    <source>
        <dbReference type="Proteomes" id="UP000189670"/>
    </source>
</evidence>
<evidence type="ECO:0000313" key="1">
    <source>
        <dbReference type="EMBL" id="ETR65058.1"/>
    </source>
</evidence>
<dbReference type="Gene3D" id="3.40.50.1440">
    <property type="entry name" value="Tubulin/FtsZ, GTPase domain"/>
    <property type="match status" value="1"/>
</dbReference>
<comment type="caution">
    <text evidence="1">The sequence shown here is derived from an EMBL/GenBank/DDBJ whole genome shotgun (WGS) entry which is preliminary data.</text>
</comment>